<accession>A0A502CW79</accession>
<keyword evidence="4" id="KW-1003">Cell membrane</keyword>
<gene>
    <name evidence="10" type="ORF">EAH86_05320</name>
</gene>
<dbReference type="Pfam" id="PF00005">
    <property type="entry name" value="ABC_tran"/>
    <property type="match status" value="1"/>
</dbReference>
<dbReference type="GO" id="GO:0015833">
    <property type="term" value="P:peptide transport"/>
    <property type="evidence" value="ECO:0007669"/>
    <property type="project" value="InterPro"/>
</dbReference>
<dbReference type="InterPro" id="IPR003439">
    <property type="entry name" value="ABC_transporter-like_ATP-bd"/>
</dbReference>
<keyword evidence="6 10" id="KW-0067">ATP-binding</keyword>
<dbReference type="OrthoDB" id="8481147at2"/>
<keyword evidence="3" id="KW-0813">Transport</keyword>
<dbReference type="GO" id="GO:0005886">
    <property type="term" value="C:plasma membrane"/>
    <property type="evidence" value="ECO:0007669"/>
    <property type="project" value="UniProtKB-SubCell"/>
</dbReference>
<dbReference type="CDD" id="cd03257">
    <property type="entry name" value="ABC_NikE_OppD_transporters"/>
    <property type="match status" value="1"/>
</dbReference>
<comment type="similarity">
    <text evidence="2">Belongs to the ABC transporter superfamily.</text>
</comment>
<dbReference type="Pfam" id="PF08352">
    <property type="entry name" value="oligo_HPY"/>
    <property type="match status" value="1"/>
</dbReference>
<evidence type="ECO:0000256" key="6">
    <source>
        <dbReference type="ARBA" id="ARBA00022840"/>
    </source>
</evidence>
<reference evidence="10 11" key="1">
    <citation type="journal article" date="2019" name="Environ. Microbiol.">
        <title>Species interactions and distinct microbial communities in high Arctic permafrost affected cryosols are associated with the CH4 and CO2 gas fluxes.</title>
        <authorList>
            <person name="Altshuler I."/>
            <person name="Hamel J."/>
            <person name="Turney S."/>
            <person name="Magnuson E."/>
            <person name="Levesque R."/>
            <person name="Greer C."/>
            <person name="Whyte L.G."/>
        </authorList>
    </citation>
    <scope>NUCLEOTIDE SEQUENCE [LARGE SCALE GENOMIC DNA]</scope>
    <source>
        <strain evidence="10 11">S9.3A</strain>
    </source>
</reference>
<keyword evidence="5" id="KW-0547">Nucleotide-binding</keyword>
<comment type="subcellular location">
    <subcellularLocation>
        <location evidence="1">Cell membrane</location>
        <topology evidence="1">Peripheral membrane protein</topology>
    </subcellularLocation>
</comment>
<evidence type="ECO:0000256" key="1">
    <source>
        <dbReference type="ARBA" id="ARBA00004202"/>
    </source>
</evidence>
<keyword evidence="7" id="KW-0472">Membrane</keyword>
<dbReference type="AlphaFoldDB" id="A0A502CW79"/>
<evidence type="ECO:0000256" key="7">
    <source>
        <dbReference type="ARBA" id="ARBA00023136"/>
    </source>
</evidence>
<feature type="region of interest" description="Disordered" evidence="8">
    <location>
        <begin position="336"/>
        <end position="369"/>
    </location>
</feature>
<evidence type="ECO:0000259" key="9">
    <source>
        <dbReference type="PROSITE" id="PS50893"/>
    </source>
</evidence>
<organism evidence="10 11">
    <name type="scientific">Pedococcus bigeumensis</name>
    <dbReference type="NCBI Taxonomy" id="433644"/>
    <lineage>
        <taxon>Bacteria</taxon>
        <taxon>Bacillati</taxon>
        <taxon>Actinomycetota</taxon>
        <taxon>Actinomycetes</taxon>
        <taxon>Micrococcales</taxon>
        <taxon>Intrasporangiaceae</taxon>
        <taxon>Pedococcus</taxon>
    </lineage>
</organism>
<sequence>MALLEVRDLKVAFTTADGVVQAVRGLSFDVERGSTLAIVGESGSGKSVATQTIAGLTRGAKVTGTARFDGIDLIGADQEVLRGVRGDRIGMIFQDPLSSLHPYYSVGWQIVEMIRAHRDVSKAAAQQRAAELLTLVGIPRATSRIHDYPHQFSGGMRQRVMIAMAMALDPDLLIADEPTTALDVTVQAQVLDVMRSLQERFGTAIILITHDLGVVAEMADEVVVMYAGSVMERAPRRTLFYRNHHPYTEGLLASLPAHGGGGSRLTPIPGAPPSLIGLPPGCPFAPRCHYAFERCWGAKPPLDIVHDDPLHQSACWLPDDAQGRRANLAALTGEGATTSGTIASGTTASGTSVDGATRVGPAASAGVRP</sequence>
<dbReference type="PANTHER" id="PTHR43297:SF2">
    <property type="entry name" value="DIPEPTIDE TRANSPORT ATP-BINDING PROTEIN DPPD"/>
    <property type="match status" value="1"/>
</dbReference>
<dbReference type="InterPro" id="IPR003593">
    <property type="entry name" value="AAA+_ATPase"/>
</dbReference>
<dbReference type="InterPro" id="IPR013563">
    <property type="entry name" value="Oligopep_ABC_C"/>
</dbReference>
<evidence type="ECO:0000313" key="11">
    <source>
        <dbReference type="Proteomes" id="UP000317722"/>
    </source>
</evidence>
<evidence type="ECO:0000313" key="10">
    <source>
        <dbReference type="EMBL" id="TPG17855.1"/>
    </source>
</evidence>
<dbReference type="Gene3D" id="3.40.50.300">
    <property type="entry name" value="P-loop containing nucleotide triphosphate hydrolases"/>
    <property type="match status" value="1"/>
</dbReference>
<dbReference type="PANTHER" id="PTHR43297">
    <property type="entry name" value="OLIGOPEPTIDE TRANSPORT ATP-BINDING PROTEIN APPD"/>
    <property type="match status" value="1"/>
</dbReference>
<evidence type="ECO:0000256" key="8">
    <source>
        <dbReference type="SAM" id="MobiDB-lite"/>
    </source>
</evidence>
<dbReference type="FunFam" id="3.40.50.300:FF:000016">
    <property type="entry name" value="Oligopeptide ABC transporter ATP-binding component"/>
    <property type="match status" value="1"/>
</dbReference>
<feature type="domain" description="ABC transporter" evidence="9">
    <location>
        <begin position="6"/>
        <end position="252"/>
    </location>
</feature>
<dbReference type="GO" id="GO:0016887">
    <property type="term" value="F:ATP hydrolysis activity"/>
    <property type="evidence" value="ECO:0007669"/>
    <property type="project" value="InterPro"/>
</dbReference>
<evidence type="ECO:0000256" key="2">
    <source>
        <dbReference type="ARBA" id="ARBA00005417"/>
    </source>
</evidence>
<dbReference type="Proteomes" id="UP000317722">
    <property type="component" value="Unassembled WGS sequence"/>
</dbReference>
<evidence type="ECO:0000256" key="4">
    <source>
        <dbReference type="ARBA" id="ARBA00022475"/>
    </source>
</evidence>
<dbReference type="RefSeq" id="WP_140737619.1">
    <property type="nucleotide sequence ID" value="NZ_RCZM01000002.1"/>
</dbReference>
<keyword evidence="11" id="KW-1185">Reference proteome</keyword>
<dbReference type="PROSITE" id="PS50893">
    <property type="entry name" value="ABC_TRANSPORTER_2"/>
    <property type="match status" value="1"/>
</dbReference>
<dbReference type="InterPro" id="IPR027417">
    <property type="entry name" value="P-loop_NTPase"/>
</dbReference>
<protein>
    <submittedName>
        <fullName evidence="10">ABC transporter ATP-binding protein</fullName>
    </submittedName>
</protein>
<dbReference type="NCBIfam" id="TIGR01727">
    <property type="entry name" value="oligo_HPY"/>
    <property type="match status" value="1"/>
</dbReference>
<dbReference type="SUPFAM" id="SSF52540">
    <property type="entry name" value="P-loop containing nucleoside triphosphate hydrolases"/>
    <property type="match status" value="1"/>
</dbReference>
<evidence type="ECO:0000256" key="3">
    <source>
        <dbReference type="ARBA" id="ARBA00022448"/>
    </source>
</evidence>
<dbReference type="InterPro" id="IPR017871">
    <property type="entry name" value="ABC_transporter-like_CS"/>
</dbReference>
<name>A0A502CW79_9MICO</name>
<dbReference type="EMBL" id="RCZM01000002">
    <property type="protein sequence ID" value="TPG17855.1"/>
    <property type="molecule type" value="Genomic_DNA"/>
</dbReference>
<dbReference type="SMART" id="SM00382">
    <property type="entry name" value="AAA"/>
    <property type="match status" value="1"/>
</dbReference>
<feature type="compositionally biased region" description="Low complexity" evidence="8">
    <location>
        <begin position="336"/>
        <end position="357"/>
    </location>
</feature>
<comment type="caution">
    <text evidence="10">The sequence shown here is derived from an EMBL/GenBank/DDBJ whole genome shotgun (WGS) entry which is preliminary data.</text>
</comment>
<proteinExistence type="inferred from homology"/>
<evidence type="ECO:0000256" key="5">
    <source>
        <dbReference type="ARBA" id="ARBA00022741"/>
    </source>
</evidence>
<dbReference type="InterPro" id="IPR050388">
    <property type="entry name" value="ABC_Ni/Peptide_Import"/>
</dbReference>
<dbReference type="PROSITE" id="PS00211">
    <property type="entry name" value="ABC_TRANSPORTER_1"/>
    <property type="match status" value="1"/>
</dbReference>
<dbReference type="GO" id="GO:0005524">
    <property type="term" value="F:ATP binding"/>
    <property type="evidence" value="ECO:0007669"/>
    <property type="project" value="UniProtKB-KW"/>
</dbReference>